<proteinExistence type="predicted"/>
<sequence>MATTTRRRSTLLALLLAAGPLTGQTSRLPGKGLAQYDFLYAGEAMTRDVYIVRSGKVAWEFHDDAAKGEISDIQMASSGNVVIAHQFGVKVVTPDKKTLWSHPADEKHEIHTAQFIGRDRVIFVQSGMRPRIIVANIASNTIERTIPIGAANLANTHGQLRHARLTPQGTYLLAQMDLKRAVEIDEQGREVWQLAAPGIWSATRLANGHTLVTGKNGVTEYSPAGDAVWTLKPEDVKDWRYGSFQVSYRLSNGNTLVNHWVNQWSAPDNKIDGRNAPPQWLEVTSDKRVVWALHQWDQPNLGPSTILQLLDRSARPEEVRFGAIH</sequence>
<evidence type="ECO:0000256" key="1">
    <source>
        <dbReference type="SAM" id="SignalP"/>
    </source>
</evidence>
<comment type="caution">
    <text evidence="2">The sequence shown here is derived from an EMBL/GenBank/DDBJ whole genome shotgun (WGS) entry which is preliminary data.</text>
</comment>
<reference evidence="2 3" key="1">
    <citation type="submission" date="2019-11" db="EMBL/GenBank/DDBJ databases">
        <title>Draft Genome Sequences of Six Type Strains of the Genus Massilia.</title>
        <authorList>
            <person name="Miess H."/>
            <person name="Frediansyah A."/>
            <person name="Goeker M."/>
            <person name="Gross H."/>
        </authorList>
    </citation>
    <scope>NUCLEOTIDE SEQUENCE [LARGE SCALE GENOMIC DNA]</scope>
    <source>
        <strain evidence="2 3">DSM 17513</strain>
    </source>
</reference>
<organism evidence="2 3">
    <name type="scientific">Pseudoduganella dura</name>
    <dbReference type="NCBI Taxonomy" id="321982"/>
    <lineage>
        <taxon>Bacteria</taxon>
        <taxon>Pseudomonadati</taxon>
        <taxon>Pseudomonadota</taxon>
        <taxon>Betaproteobacteria</taxon>
        <taxon>Burkholderiales</taxon>
        <taxon>Oxalobacteraceae</taxon>
        <taxon>Telluria group</taxon>
        <taxon>Pseudoduganella</taxon>
    </lineage>
</organism>
<name>A0A6I3XBP4_9BURK</name>
<dbReference type="Proteomes" id="UP000431684">
    <property type="component" value="Unassembled WGS sequence"/>
</dbReference>
<keyword evidence="3" id="KW-1185">Reference proteome</keyword>
<feature type="signal peptide" evidence="1">
    <location>
        <begin position="1"/>
        <end position="23"/>
    </location>
</feature>
<dbReference type="EMBL" id="WNWM01000002">
    <property type="protein sequence ID" value="MUI11523.1"/>
    <property type="molecule type" value="Genomic_DNA"/>
</dbReference>
<evidence type="ECO:0000313" key="3">
    <source>
        <dbReference type="Proteomes" id="UP000431684"/>
    </source>
</evidence>
<evidence type="ECO:0000313" key="2">
    <source>
        <dbReference type="EMBL" id="MUI11523.1"/>
    </source>
</evidence>
<feature type="chain" id="PRO_5026032116" description="PQQ-binding-like beta-propeller repeat protein" evidence="1">
    <location>
        <begin position="24"/>
        <end position="325"/>
    </location>
</feature>
<keyword evidence="1" id="KW-0732">Signal</keyword>
<dbReference type="AlphaFoldDB" id="A0A6I3XBP4"/>
<gene>
    <name evidence="2" type="ORF">GJV26_03320</name>
</gene>
<accession>A0A6I3XBP4</accession>
<dbReference type="SUPFAM" id="SSF101898">
    <property type="entry name" value="NHL repeat"/>
    <property type="match status" value="1"/>
</dbReference>
<dbReference type="OrthoDB" id="9799912at2"/>
<protein>
    <recommendedName>
        <fullName evidence="4">PQQ-binding-like beta-propeller repeat protein</fullName>
    </recommendedName>
</protein>
<evidence type="ECO:0008006" key="4">
    <source>
        <dbReference type="Google" id="ProtNLM"/>
    </source>
</evidence>
<dbReference type="RefSeq" id="WP_155707584.1">
    <property type="nucleotide sequence ID" value="NZ_BMWU01000018.1"/>
</dbReference>